<dbReference type="GO" id="GO:0006538">
    <property type="term" value="P:L-glutamate catabolic process"/>
    <property type="evidence" value="ECO:0007669"/>
    <property type="project" value="TreeGrafter"/>
</dbReference>
<evidence type="ECO:0000256" key="2">
    <source>
        <dbReference type="ARBA" id="ARBA00009533"/>
    </source>
</evidence>
<reference evidence="10 11" key="1">
    <citation type="submission" date="2019-03" db="EMBL/GenBank/DDBJ databases">
        <title>Draft genome sequences of novel Actinobacteria.</title>
        <authorList>
            <person name="Sahin N."/>
            <person name="Ay H."/>
            <person name="Saygin H."/>
        </authorList>
    </citation>
    <scope>NUCLEOTIDE SEQUENCE [LARGE SCALE GENOMIC DNA]</scope>
    <source>
        <strain evidence="10 11">H3C3</strain>
    </source>
</reference>
<dbReference type="EC" id="4.1.1.15" evidence="3 9"/>
<keyword evidence="5 8" id="KW-0456">Lyase</keyword>
<comment type="caution">
    <text evidence="10">The sequence shown here is derived from an EMBL/GenBank/DDBJ whole genome shotgun (WGS) entry which is preliminary data.</text>
</comment>
<feature type="modified residue" description="N6-(pyridoxal phosphate)lysine" evidence="7">
    <location>
        <position position="277"/>
    </location>
</feature>
<dbReference type="Proteomes" id="UP000294513">
    <property type="component" value="Unassembled WGS sequence"/>
</dbReference>
<keyword evidence="4 7" id="KW-0663">Pyridoxal phosphate</keyword>
<evidence type="ECO:0000256" key="4">
    <source>
        <dbReference type="ARBA" id="ARBA00022898"/>
    </source>
</evidence>
<comment type="similarity">
    <text evidence="2 8">Belongs to the group II decarboxylase family.</text>
</comment>
<dbReference type="GO" id="GO:0004351">
    <property type="term" value="F:glutamate decarboxylase activity"/>
    <property type="evidence" value="ECO:0007669"/>
    <property type="project" value="UniProtKB-EC"/>
</dbReference>
<organism evidence="10 11">
    <name type="scientific">Actinomadura rubrisoli</name>
    <dbReference type="NCBI Taxonomy" id="2530368"/>
    <lineage>
        <taxon>Bacteria</taxon>
        <taxon>Bacillati</taxon>
        <taxon>Actinomycetota</taxon>
        <taxon>Actinomycetes</taxon>
        <taxon>Streptosporangiales</taxon>
        <taxon>Thermomonosporaceae</taxon>
        <taxon>Actinomadura</taxon>
    </lineage>
</organism>
<dbReference type="OrthoDB" id="3401800at2"/>
<dbReference type="GO" id="GO:0005829">
    <property type="term" value="C:cytosol"/>
    <property type="evidence" value="ECO:0007669"/>
    <property type="project" value="TreeGrafter"/>
</dbReference>
<dbReference type="FunFam" id="3.40.640.10:FF:000017">
    <property type="entry name" value="Glutamate decarboxylase"/>
    <property type="match status" value="1"/>
</dbReference>
<evidence type="ECO:0000256" key="8">
    <source>
        <dbReference type="RuleBase" id="RU000382"/>
    </source>
</evidence>
<keyword evidence="9" id="KW-0210">Decarboxylase</keyword>
<dbReference type="EMBL" id="SMKU01000105">
    <property type="protein sequence ID" value="TDD84096.1"/>
    <property type="molecule type" value="Genomic_DNA"/>
</dbReference>
<comment type="catalytic activity">
    <reaction evidence="6 9">
        <text>L-glutamate + H(+) = 4-aminobutanoate + CO2</text>
        <dbReference type="Rhea" id="RHEA:17785"/>
        <dbReference type="ChEBI" id="CHEBI:15378"/>
        <dbReference type="ChEBI" id="CHEBI:16526"/>
        <dbReference type="ChEBI" id="CHEBI:29985"/>
        <dbReference type="ChEBI" id="CHEBI:59888"/>
        <dbReference type="EC" id="4.1.1.15"/>
    </reaction>
</comment>
<dbReference type="PANTHER" id="PTHR43321:SF3">
    <property type="entry name" value="GLUTAMATE DECARBOXYLASE"/>
    <property type="match status" value="1"/>
</dbReference>
<evidence type="ECO:0000256" key="5">
    <source>
        <dbReference type="ARBA" id="ARBA00023239"/>
    </source>
</evidence>
<gene>
    <name evidence="10" type="ORF">E1298_20445</name>
</gene>
<evidence type="ECO:0000256" key="3">
    <source>
        <dbReference type="ARBA" id="ARBA00012421"/>
    </source>
</evidence>
<dbReference type="RefSeq" id="WP_131895591.1">
    <property type="nucleotide sequence ID" value="NZ_SMKU01000105.1"/>
</dbReference>
<evidence type="ECO:0000256" key="7">
    <source>
        <dbReference type="PIRSR" id="PIRSR602129-50"/>
    </source>
</evidence>
<protein>
    <recommendedName>
        <fullName evidence="3 9">Glutamate decarboxylase</fullName>
        <ecNumber evidence="3 9">4.1.1.15</ecNumber>
    </recommendedName>
</protein>
<dbReference type="Gene3D" id="3.90.1150.160">
    <property type="match status" value="1"/>
</dbReference>
<dbReference type="NCBIfam" id="TIGR01788">
    <property type="entry name" value="Glu-decarb-GAD"/>
    <property type="match status" value="1"/>
</dbReference>
<dbReference type="Pfam" id="PF00282">
    <property type="entry name" value="Pyridoxal_deC"/>
    <property type="match status" value="1"/>
</dbReference>
<dbReference type="SUPFAM" id="SSF53383">
    <property type="entry name" value="PLP-dependent transferases"/>
    <property type="match status" value="1"/>
</dbReference>
<evidence type="ECO:0000313" key="11">
    <source>
        <dbReference type="Proteomes" id="UP000294513"/>
    </source>
</evidence>
<dbReference type="InterPro" id="IPR002129">
    <property type="entry name" value="PyrdxlP-dep_de-COase"/>
</dbReference>
<evidence type="ECO:0000256" key="6">
    <source>
        <dbReference type="ARBA" id="ARBA00048868"/>
    </source>
</evidence>
<evidence type="ECO:0000256" key="1">
    <source>
        <dbReference type="ARBA" id="ARBA00001933"/>
    </source>
</evidence>
<dbReference type="InterPro" id="IPR015424">
    <property type="entry name" value="PyrdxlP-dep_Trfase"/>
</dbReference>
<dbReference type="InterPro" id="IPR010107">
    <property type="entry name" value="Glutamate_decarboxylase"/>
</dbReference>
<dbReference type="InterPro" id="IPR015421">
    <property type="entry name" value="PyrdxlP-dep_Trfase_major"/>
</dbReference>
<evidence type="ECO:0000256" key="9">
    <source>
        <dbReference type="RuleBase" id="RU361171"/>
    </source>
</evidence>
<accession>A0A4R5BGP0</accession>
<dbReference type="Gene3D" id="3.40.640.10">
    <property type="entry name" value="Type I PLP-dependent aspartate aminotransferase-like (Major domain)"/>
    <property type="match status" value="1"/>
</dbReference>
<dbReference type="Gene3D" id="4.10.280.50">
    <property type="match status" value="1"/>
</dbReference>
<dbReference type="PANTHER" id="PTHR43321">
    <property type="entry name" value="GLUTAMATE DECARBOXYLASE"/>
    <property type="match status" value="1"/>
</dbReference>
<dbReference type="AlphaFoldDB" id="A0A4R5BGP0"/>
<name>A0A4R5BGP0_9ACTN</name>
<proteinExistence type="inferred from homology"/>
<evidence type="ECO:0000313" key="10">
    <source>
        <dbReference type="EMBL" id="TDD84096.1"/>
    </source>
</evidence>
<dbReference type="GO" id="GO:0004058">
    <property type="term" value="F:aromatic-L-amino-acid decarboxylase activity"/>
    <property type="evidence" value="ECO:0007669"/>
    <property type="project" value="UniProtKB-ARBA"/>
</dbReference>
<sequence>MPLRKVEADRWQEALDINPLYNGLVPEGGIPRFKFPQNPMNPDAAQALIRDELVLDGNARLNLATFCTTWMEPQARELIAETLDRNLVDHDQYPQTADMEARCVNMLDHLWSDPDGKSVGCSTGGSSEAAMLGGLSMKFRWRERRRAQGLPADRPNLVMGTAVHTCWPKFCQYWDVELRYMPIQEPAFTLDPSRLGEFVDENTIGVIGVLGSTQVGRYDDIAAMSAELDRIQSEHGWDIPLHVDAAVGGFITPFVDPDRVWDFRLPRVQSINTSGHKFGLVFPGVGWIVWQEPSALPQDLVLECDLLGGSTDTFTLNFSRSGAPVVAQYYQFLRLGFEGYRAIQQTSIDVAHFLGRGIGEIDCLDVISDGSELPVLAISVRQGYDGFTIFDLADRLKMHGWQAPVYNLPPALEHIAVMRFVIRQGFSQDIAAKLLDAVRTEVTYLQERAAIPGPRTSPQAKAPVAG</sequence>
<keyword evidence="11" id="KW-1185">Reference proteome</keyword>
<dbReference type="FunFam" id="4.10.280.50:FF:000001">
    <property type="entry name" value="Glutamate decarboxylase"/>
    <property type="match status" value="1"/>
</dbReference>
<dbReference type="GO" id="GO:0030170">
    <property type="term" value="F:pyridoxal phosphate binding"/>
    <property type="evidence" value="ECO:0007669"/>
    <property type="project" value="InterPro"/>
</dbReference>
<comment type="cofactor">
    <cofactor evidence="1 7 8">
        <name>pyridoxal 5'-phosphate</name>
        <dbReference type="ChEBI" id="CHEBI:597326"/>
    </cofactor>
</comment>